<gene>
    <name evidence="1" type="ORF">ACFYWW_22580</name>
</gene>
<evidence type="ECO:0000313" key="2">
    <source>
        <dbReference type="Proteomes" id="UP001601976"/>
    </source>
</evidence>
<dbReference type="EMBL" id="JBIAPK010000007">
    <property type="protein sequence ID" value="MFF3341475.1"/>
    <property type="molecule type" value="Genomic_DNA"/>
</dbReference>
<keyword evidence="2" id="KW-1185">Reference proteome</keyword>
<accession>A0ABW6RIV9</accession>
<proteinExistence type="predicted"/>
<dbReference type="RefSeq" id="WP_387896610.1">
    <property type="nucleotide sequence ID" value="NZ_JBIAPK010000007.1"/>
</dbReference>
<evidence type="ECO:0000313" key="1">
    <source>
        <dbReference type="EMBL" id="MFF3341475.1"/>
    </source>
</evidence>
<name>A0ABW6RIV9_9ACTN</name>
<dbReference type="InterPro" id="IPR028082">
    <property type="entry name" value="Peripla_BP_I"/>
</dbReference>
<protein>
    <submittedName>
        <fullName evidence="1">ABC transporter substrate-binding protein</fullName>
    </submittedName>
</protein>
<dbReference type="Gene3D" id="3.40.50.2300">
    <property type="match status" value="2"/>
</dbReference>
<comment type="caution">
    <text evidence="1">The sequence shown here is derived from an EMBL/GenBank/DDBJ whole genome shotgun (WGS) entry which is preliminary data.</text>
</comment>
<organism evidence="1 2">
    <name type="scientific">Streptomyces flavidovirens</name>
    <dbReference type="NCBI Taxonomy" id="67298"/>
    <lineage>
        <taxon>Bacteria</taxon>
        <taxon>Bacillati</taxon>
        <taxon>Actinomycetota</taxon>
        <taxon>Actinomycetes</taxon>
        <taxon>Kitasatosporales</taxon>
        <taxon>Streptomycetaceae</taxon>
        <taxon>Streptomyces</taxon>
    </lineage>
</organism>
<sequence>MTDWLRRVFWFTPLRKGLTVLLVLAVVAGLSYGGYRIANPDLSCSEGVARPKEGAECVGVSGDGYAFEVPALKQVTDAIKRENEKLKAGEYATVAVMLPITSTDRGMRTKVLHEVQGAFLQQYAANHDSNEQMPKIRLVLANTGKGNQHWRTTVEQLKRMVNGPDKLRAVSGIATSSAETKDAVKELTGAGIPVIGTTITADDIANEPDGDPYPGLARVSPTNRDEARAIADFGKVEAKKAVLVQDTRPGDHYTATLKQAFADLLTDAPHEPRLFTSPPDATAEGTTPNTFRQIALLLCGTRDADTVFFAGRHTQLRQFVNALGQRPCVHRQFTVLTGDEGSYLGADDKLDDTALTRKVSVRYASLAHPDAWKDSGAAPRTGGSPAAYKTFTDLLTKAAAPDIGPIGKTSLSDGQAIIAYDAMAVAVQGIREATVGGEKLELPDIGDVVAQWPQMKGPLKVEGASGWICLDNHGNPYNKAVPIVELAPDGTQRFVEIAWPDGDPPAQDCLPPGAS</sequence>
<reference evidence="1 2" key="1">
    <citation type="submission" date="2024-10" db="EMBL/GenBank/DDBJ databases">
        <title>The Natural Products Discovery Center: Release of the First 8490 Sequenced Strains for Exploring Actinobacteria Biosynthetic Diversity.</title>
        <authorList>
            <person name="Kalkreuter E."/>
            <person name="Kautsar S.A."/>
            <person name="Yang D."/>
            <person name="Bader C.D."/>
            <person name="Teijaro C.N."/>
            <person name="Fluegel L."/>
            <person name="Davis C.M."/>
            <person name="Simpson J.R."/>
            <person name="Lauterbach L."/>
            <person name="Steele A.D."/>
            <person name="Gui C."/>
            <person name="Meng S."/>
            <person name="Li G."/>
            <person name="Viehrig K."/>
            <person name="Ye F."/>
            <person name="Su P."/>
            <person name="Kiefer A.F."/>
            <person name="Nichols A."/>
            <person name="Cepeda A.J."/>
            <person name="Yan W."/>
            <person name="Fan B."/>
            <person name="Jiang Y."/>
            <person name="Adhikari A."/>
            <person name="Zheng C.-J."/>
            <person name="Schuster L."/>
            <person name="Cowan T.M."/>
            <person name="Smanski M.J."/>
            <person name="Chevrette M.G."/>
            <person name="De Carvalho L.P.S."/>
            <person name="Shen B."/>
        </authorList>
    </citation>
    <scope>NUCLEOTIDE SEQUENCE [LARGE SCALE GENOMIC DNA]</scope>
    <source>
        <strain evidence="1 2">NPDC003029</strain>
    </source>
</reference>
<dbReference type="Proteomes" id="UP001601976">
    <property type="component" value="Unassembled WGS sequence"/>
</dbReference>
<dbReference type="SUPFAM" id="SSF53822">
    <property type="entry name" value="Periplasmic binding protein-like I"/>
    <property type="match status" value="1"/>
</dbReference>